<gene>
    <name evidence="3" type="ORF">ADEAN_000367000</name>
</gene>
<keyword evidence="1" id="KW-0175">Coiled coil</keyword>
<name>A0A7G2C9G7_9TRYP</name>
<dbReference type="EMBL" id="LR877150">
    <property type="protein sequence ID" value="CAD2216209.1"/>
    <property type="molecule type" value="Genomic_DNA"/>
</dbReference>
<feature type="region of interest" description="Disordered" evidence="2">
    <location>
        <begin position="290"/>
        <end position="315"/>
    </location>
</feature>
<protein>
    <recommendedName>
        <fullName evidence="5">Kinesin motor domain containing protein</fullName>
    </recommendedName>
</protein>
<feature type="compositionally biased region" description="Low complexity" evidence="2">
    <location>
        <begin position="290"/>
        <end position="299"/>
    </location>
</feature>
<dbReference type="OrthoDB" id="244294at2759"/>
<sequence length="787" mass="86983">MESYCVIDHSVRADPFFHGVFEDGLRVMYEERFFSFPFTHIFSTAHDLFSAVSAPLIDSIARGQPALLIVASPAVPSHVEAVSPSEEISFTEGEKCSGIAVELMMDILPRLFDGADDCSEAFVSVVTVSAQDRLLVDELGHRRVARVTDVHRECIERENSASQWGPVVKCIVDRQDQLTHVPDSLASETALIITVELVGYEKMVLVDVSSNQDLLQYITLIVGMHNVCGPKSYPPHNPLSALLKDCVLPSSTIRAVCIPNPVTAAKHSLRLLRFGSHLEELRRGVVAQRVNPTTPNNNNRVREPPLVRSTSSSRLEETPVNQIERVVLVKKERDRGETYLASQVVALEQQLREAKENLAKANEQLRASETANAAISTEKLEREKLVTKLKFQIETLTREVSAKTEKVNKLLKAKVSLEDKLKKLSEKVVEQSQLAEKAKTTELEKQVRSLRQALAAERKKAQEIPHLTESSLLEALKQIKPLEAPVASVESAPTQQRRAKSRIISSHNRTEEVVDRSEGRREEETSAAQIELLRQQMTQLQGEVERWRRVAQSAPSGDVPQYAVPASERESLFPISTNDSRQRNSVSDCPNCERLRSQLTLYATQLGEAEAEVAKLTARLKKATETEQIPPPTTTTVIPPREQTHIVLADIKGDEGTRPGVFNILDVVRAVLGGCVSVEEQLNAAKVFVERNNGNVDGITLPLITEHVHAVRSLADAVRTIGAKENKMCIPGEKLPSVVTAADATTVSALLNHEESRIAHLNAFIPTFSQLAIAAEHITMRLKAKGA</sequence>
<feature type="coiled-coil region" evidence="1">
    <location>
        <begin position="344"/>
        <end position="460"/>
    </location>
</feature>
<organism evidence="3 4">
    <name type="scientific">Angomonas deanei</name>
    <dbReference type="NCBI Taxonomy" id="59799"/>
    <lineage>
        <taxon>Eukaryota</taxon>
        <taxon>Discoba</taxon>
        <taxon>Euglenozoa</taxon>
        <taxon>Kinetoplastea</taxon>
        <taxon>Metakinetoplastina</taxon>
        <taxon>Trypanosomatida</taxon>
        <taxon>Trypanosomatidae</taxon>
        <taxon>Strigomonadinae</taxon>
        <taxon>Angomonas</taxon>
    </lineage>
</organism>
<reference evidence="3 4" key="1">
    <citation type="submission" date="2020-08" db="EMBL/GenBank/DDBJ databases">
        <authorList>
            <person name="Newling K."/>
            <person name="Davey J."/>
            <person name="Forrester S."/>
        </authorList>
    </citation>
    <scope>NUCLEOTIDE SEQUENCE [LARGE SCALE GENOMIC DNA]</scope>
    <source>
        <strain evidence="4">Crithidia deanei Carvalho (ATCC PRA-265)</strain>
    </source>
</reference>
<dbReference type="VEuPathDB" id="TriTrypDB:ADEAN_000367000"/>
<evidence type="ECO:0000256" key="1">
    <source>
        <dbReference type="SAM" id="Coils"/>
    </source>
</evidence>
<keyword evidence="4" id="KW-1185">Reference proteome</keyword>
<dbReference type="AlphaFoldDB" id="A0A7G2C9G7"/>
<evidence type="ECO:0008006" key="5">
    <source>
        <dbReference type="Google" id="ProtNLM"/>
    </source>
</evidence>
<evidence type="ECO:0000313" key="3">
    <source>
        <dbReference type="EMBL" id="CAD2216209.1"/>
    </source>
</evidence>
<proteinExistence type="predicted"/>
<accession>A0A7G2C9G7</accession>
<dbReference type="Proteomes" id="UP000515908">
    <property type="component" value="Chromosome 06"/>
</dbReference>
<evidence type="ECO:0000256" key="2">
    <source>
        <dbReference type="SAM" id="MobiDB-lite"/>
    </source>
</evidence>
<feature type="coiled-coil region" evidence="1">
    <location>
        <begin position="592"/>
        <end position="626"/>
    </location>
</feature>
<evidence type="ECO:0000313" key="4">
    <source>
        <dbReference type="Proteomes" id="UP000515908"/>
    </source>
</evidence>